<gene>
    <name evidence="1" type="ORF">FYJ33_02440</name>
</gene>
<dbReference type="EMBL" id="VULX01000002">
    <property type="protein sequence ID" value="MSR90306.1"/>
    <property type="molecule type" value="Genomic_DNA"/>
</dbReference>
<dbReference type="AlphaFoldDB" id="A0A7X2MWC6"/>
<name>A0A7X2MWC6_9CLOT</name>
<protein>
    <submittedName>
        <fullName evidence="1">Uncharacterized protein</fullName>
    </submittedName>
</protein>
<organism evidence="1 2">
    <name type="scientific">Inconstantimicrobium porci</name>
    <dbReference type="NCBI Taxonomy" id="2652291"/>
    <lineage>
        <taxon>Bacteria</taxon>
        <taxon>Bacillati</taxon>
        <taxon>Bacillota</taxon>
        <taxon>Clostridia</taxon>
        <taxon>Eubacteriales</taxon>
        <taxon>Clostridiaceae</taxon>
        <taxon>Inconstantimicrobium</taxon>
    </lineage>
</organism>
<reference evidence="1 2" key="1">
    <citation type="submission" date="2019-08" db="EMBL/GenBank/DDBJ databases">
        <title>In-depth cultivation of the pig gut microbiome towards novel bacterial diversity and tailored functional studies.</title>
        <authorList>
            <person name="Wylensek D."/>
            <person name="Hitch T.C.A."/>
            <person name="Clavel T."/>
        </authorList>
    </citation>
    <scope>NUCLEOTIDE SEQUENCE [LARGE SCALE GENOMIC DNA]</scope>
    <source>
        <strain evidence="1 2">WCA-383-APC-5B</strain>
    </source>
</reference>
<comment type="caution">
    <text evidence="1">The sequence shown here is derived from an EMBL/GenBank/DDBJ whole genome shotgun (WGS) entry which is preliminary data.</text>
</comment>
<evidence type="ECO:0000313" key="2">
    <source>
        <dbReference type="Proteomes" id="UP000460287"/>
    </source>
</evidence>
<keyword evidence="2" id="KW-1185">Reference proteome</keyword>
<dbReference type="RefSeq" id="WP_154530193.1">
    <property type="nucleotide sequence ID" value="NZ_JAQXTV010000145.1"/>
</dbReference>
<accession>A0A7X2MWC6</accession>
<proteinExistence type="predicted"/>
<evidence type="ECO:0000313" key="1">
    <source>
        <dbReference type="EMBL" id="MSR90306.1"/>
    </source>
</evidence>
<sequence>MENYFCEPVNSTIDKVKYYRKAENDNFGRDYKRELLTVNNVLCTFEKKFLTLYEDKINNRISESSYKNITFKMRRKQEELIKRRNEIESMMNY</sequence>
<dbReference type="Proteomes" id="UP000460287">
    <property type="component" value="Unassembled WGS sequence"/>
</dbReference>